<gene>
    <name evidence="1" type="ORF">CEXT_671841</name>
</gene>
<evidence type="ECO:0000313" key="1">
    <source>
        <dbReference type="EMBL" id="GIY66089.1"/>
    </source>
</evidence>
<comment type="caution">
    <text evidence="1">The sequence shown here is derived from an EMBL/GenBank/DDBJ whole genome shotgun (WGS) entry which is preliminary data.</text>
</comment>
<protein>
    <submittedName>
        <fullName evidence="1">Uncharacterized protein</fullName>
    </submittedName>
</protein>
<dbReference type="EMBL" id="BPLR01014071">
    <property type="protein sequence ID" value="GIY66089.1"/>
    <property type="molecule type" value="Genomic_DNA"/>
</dbReference>
<dbReference type="AlphaFoldDB" id="A0AAV4V857"/>
<evidence type="ECO:0000313" key="2">
    <source>
        <dbReference type="Proteomes" id="UP001054945"/>
    </source>
</evidence>
<organism evidence="1 2">
    <name type="scientific">Caerostris extrusa</name>
    <name type="common">Bark spider</name>
    <name type="synonym">Caerostris bankana</name>
    <dbReference type="NCBI Taxonomy" id="172846"/>
    <lineage>
        <taxon>Eukaryota</taxon>
        <taxon>Metazoa</taxon>
        <taxon>Ecdysozoa</taxon>
        <taxon>Arthropoda</taxon>
        <taxon>Chelicerata</taxon>
        <taxon>Arachnida</taxon>
        <taxon>Araneae</taxon>
        <taxon>Araneomorphae</taxon>
        <taxon>Entelegynae</taxon>
        <taxon>Araneoidea</taxon>
        <taxon>Araneidae</taxon>
        <taxon>Caerostris</taxon>
    </lineage>
</organism>
<keyword evidence="2" id="KW-1185">Reference proteome</keyword>
<dbReference type="Proteomes" id="UP001054945">
    <property type="component" value="Unassembled WGS sequence"/>
</dbReference>
<reference evidence="1 2" key="1">
    <citation type="submission" date="2021-06" db="EMBL/GenBank/DDBJ databases">
        <title>Caerostris extrusa draft genome.</title>
        <authorList>
            <person name="Kono N."/>
            <person name="Arakawa K."/>
        </authorList>
    </citation>
    <scope>NUCLEOTIDE SEQUENCE [LARGE SCALE GENOMIC DNA]</scope>
</reference>
<sequence>MDMMLFSGIINGGDKLLKVLFEGNSLAVFLPPPPPPSTFHLALLYFGGGSSRFVVAEARAFLSFLKNRFEDIFRHAMTSSSSKCLPADDVPCWGRNRKCQGLLIPRVLVSVSGGLELGL</sequence>
<accession>A0AAV4V857</accession>
<name>A0AAV4V857_CAEEX</name>
<proteinExistence type="predicted"/>